<sequence length="581" mass="62331">MARLQRPDRHRPCRWPGAQGMSWMNQLIIAPILLPLLTAGLMLWLGEKHRPLKGRINLFSSILGLGISVVLFLWVQHSGSSGSIGVYLPGNWGVPFGIVLVVDHLSALMLVLTGIIGVCALLFALARWDRAGASFHALFQIQLMGLYGAFLTADLFNLFVFFEVLLAASYGLMLHGSGRARVSTGLHYISINLLASSLFLIGAALIYGVTGTLNFADLAIKIPQVAESDLGLLHAGAAILATAFLAKAGMWPLNFWLVPAYSAASAPVAAMFAIMTKVGVYTLLRLWTLLFSGQAGASAFFGGDWLIYGGMATIFTAAIAIIAAQRLERLASLSILVSAGILLSAVGFAQPSLTSGALFYMVSSTLALSAMFLLGELVERSRSANEIPLEYDVDQLPRTLESLHPPPGTNLDDEQKVVVGQVIPMTMAFLGLSFIACALLIIGMPPLSGFIGKLTLLSALMNPLGLDVAQDEALSTPAWMLIGLLIFSGLASLIAFSRLGTQRFWTPHERPSPLLRRNECLPIIILLGLCVALTFKAEPLLRYTQDTAAALHEPKQYVQSVLATRPIPGPTSQEISSEGQP</sequence>
<feature type="transmembrane region" description="Helical" evidence="8">
    <location>
        <begin position="478"/>
        <end position="499"/>
    </location>
</feature>
<dbReference type="GO" id="GO:0005886">
    <property type="term" value="C:plasma membrane"/>
    <property type="evidence" value="ECO:0007669"/>
    <property type="project" value="UniProtKB-SubCell"/>
</dbReference>
<evidence type="ECO:0000259" key="9">
    <source>
        <dbReference type="Pfam" id="PF00361"/>
    </source>
</evidence>
<keyword evidence="5 8" id="KW-1133">Transmembrane helix</keyword>
<evidence type="ECO:0000256" key="7">
    <source>
        <dbReference type="RuleBase" id="RU000320"/>
    </source>
</evidence>
<proteinExistence type="inferred from homology"/>
<dbReference type="EMBL" id="RBPT01000217">
    <property type="protein sequence ID" value="RMO46368.1"/>
    <property type="molecule type" value="Genomic_DNA"/>
</dbReference>
<evidence type="ECO:0000256" key="2">
    <source>
        <dbReference type="ARBA" id="ARBA00005346"/>
    </source>
</evidence>
<reference evidence="10 11" key="1">
    <citation type="submission" date="2018-08" db="EMBL/GenBank/DDBJ databases">
        <title>Recombination of ecologically and evolutionarily significant loci maintains genetic cohesion in the Pseudomonas syringae species complex.</title>
        <authorList>
            <person name="Dillon M."/>
            <person name="Thakur S."/>
            <person name="Almeida R.N.D."/>
            <person name="Weir B.S."/>
            <person name="Guttman D.S."/>
        </authorList>
    </citation>
    <scope>NUCLEOTIDE SEQUENCE [LARGE SCALE GENOMIC DNA]</scope>
    <source>
        <strain evidence="10 11">ICMP 867</strain>
    </source>
</reference>
<dbReference type="Pfam" id="PF00361">
    <property type="entry name" value="Proton_antipo_M"/>
    <property type="match status" value="1"/>
</dbReference>
<keyword evidence="6 8" id="KW-0472">Membrane</keyword>
<evidence type="ECO:0000256" key="3">
    <source>
        <dbReference type="ARBA" id="ARBA00022475"/>
    </source>
</evidence>
<feature type="transmembrane region" description="Helical" evidence="8">
    <location>
        <begin position="188"/>
        <end position="209"/>
    </location>
</feature>
<feature type="transmembrane region" description="Helical" evidence="8">
    <location>
        <begin position="96"/>
        <end position="125"/>
    </location>
</feature>
<comment type="subcellular location">
    <subcellularLocation>
        <location evidence="1">Cell membrane</location>
        <topology evidence="1">Multi-pass membrane protein</topology>
    </subcellularLocation>
    <subcellularLocation>
        <location evidence="7">Membrane</location>
        <topology evidence="7">Multi-pass membrane protein</topology>
    </subcellularLocation>
</comment>
<feature type="transmembrane region" description="Helical" evidence="8">
    <location>
        <begin position="230"/>
        <end position="251"/>
    </location>
</feature>
<comment type="similarity">
    <text evidence="2">Belongs to the CPA3 antiporters (TC 2.A.63) subunit D family.</text>
</comment>
<organism evidence="10 11">
    <name type="scientific">Pseudomonas savastanoi pv. glycinea</name>
    <name type="common">Pseudomonas syringae pv. glycinea</name>
    <dbReference type="NCBI Taxonomy" id="318"/>
    <lineage>
        <taxon>Bacteria</taxon>
        <taxon>Pseudomonadati</taxon>
        <taxon>Pseudomonadota</taxon>
        <taxon>Gammaproteobacteria</taxon>
        <taxon>Pseudomonadales</taxon>
        <taxon>Pseudomonadaceae</taxon>
        <taxon>Pseudomonas</taxon>
    </lineage>
</organism>
<feature type="transmembrane region" description="Helical" evidence="8">
    <location>
        <begin position="330"/>
        <end position="349"/>
    </location>
</feature>
<name>A0A3M3VLK9_PSESG</name>
<dbReference type="InterPro" id="IPR050586">
    <property type="entry name" value="CPA3_Na-H_Antiporter_D"/>
</dbReference>
<dbReference type="NCBIfam" id="NF009309">
    <property type="entry name" value="PRK12666.1"/>
    <property type="match status" value="1"/>
</dbReference>
<dbReference type="InterPro" id="IPR001750">
    <property type="entry name" value="ND/Mrp_TM"/>
</dbReference>
<feature type="transmembrane region" description="Helical" evidence="8">
    <location>
        <begin position="146"/>
        <end position="168"/>
    </location>
</feature>
<evidence type="ECO:0000256" key="4">
    <source>
        <dbReference type="ARBA" id="ARBA00022692"/>
    </source>
</evidence>
<evidence type="ECO:0000256" key="5">
    <source>
        <dbReference type="ARBA" id="ARBA00022989"/>
    </source>
</evidence>
<gene>
    <name evidence="10" type="ORF">ALQ41_05176</name>
</gene>
<accession>A0A3M3VLK9</accession>
<protein>
    <submittedName>
        <fullName evidence="10">Putative monovalent cation/H+ antiporter subunit D</fullName>
    </submittedName>
</protein>
<feature type="domain" description="NADH:quinone oxidoreductase/Mrp antiporter transmembrane" evidence="9">
    <location>
        <begin position="154"/>
        <end position="462"/>
    </location>
</feature>
<evidence type="ECO:0000313" key="11">
    <source>
        <dbReference type="Proteomes" id="UP000280599"/>
    </source>
</evidence>
<feature type="transmembrane region" description="Helical" evidence="8">
    <location>
        <begin position="305"/>
        <end position="324"/>
    </location>
</feature>
<dbReference type="PANTHER" id="PTHR42703:SF1">
    <property type="entry name" value="NA(+)_H(+) ANTIPORTER SUBUNIT D1"/>
    <property type="match status" value="1"/>
</dbReference>
<dbReference type="PANTHER" id="PTHR42703">
    <property type="entry name" value="NADH DEHYDROGENASE"/>
    <property type="match status" value="1"/>
</dbReference>
<keyword evidence="3" id="KW-1003">Cell membrane</keyword>
<comment type="caution">
    <text evidence="10">The sequence shown here is derived from an EMBL/GenBank/DDBJ whole genome shotgun (WGS) entry which is preliminary data.</text>
</comment>
<feature type="transmembrane region" description="Helical" evidence="8">
    <location>
        <begin position="263"/>
        <end position="284"/>
    </location>
</feature>
<dbReference type="AlphaFoldDB" id="A0A3M3VLK9"/>
<feature type="transmembrane region" description="Helical" evidence="8">
    <location>
        <begin position="422"/>
        <end position="443"/>
    </location>
</feature>
<evidence type="ECO:0000256" key="1">
    <source>
        <dbReference type="ARBA" id="ARBA00004651"/>
    </source>
</evidence>
<keyword evidence="4 7" id="KW-0812">Transmembrane</keyword>
<evidence type="ECO:0000256" key="6">
    <source>
        <dbReference type="ARBA" id="ARBA00023136"/>
    </source>
</evidence>
<evidence type="ECO:0000256" key="8">
    <source>
        <dbReference type="SAM" id="Phobius"/>
    </source>
</evidence>
<feature type="transmembrane region" description="Helical" evidence="8">
    <location>
        <begin position="356"/>
        <end position="375"/>
    </location>
</feature>
<evidence type="ECO:0000313" key="10">
    <source>
        <dbReference type="EMBL" id="RMO46368.1"/>
    </source>
</evidence>
<dbReference type="Proteomes" id="UP000280599">
    <property type="component" value="Unassembled WGS sequence"/>
</dbReference>
<feature type="transmembrane region" description="Helical" evidence="8">
    <location>
        <begin position="56"/>
        <end position="76"/>
    </location>
</feature>
<feature type="transmembrane region" description="Helical" evidence="8">
    <location>
        <begin position="23"/>
        <end position="44"/>
    </location>
</feature>